<dbReference type="EMBL" id="CAJGYM010000002">
    <property type="protein sequence ID" value="CAD6185554.1"/>
    <property type="molecule type" value="Genomic_DNA"/>
</dbReference>
<dbReference type="InterPro" id="IPR051617">
    <property type="entry name" value="UNC-93-like_regulator"/>
</dbReference>
<comment type="caution">
    <text evidence="7">The sequence shown here is derived from an EMBL/GenBank/DDBJ whole genome shotgun (WGS) entry which is preliminary data.</text>
</comment>
<keyword evidence="8" id="KW-1185">Reference proteome</keyword>
<dbReference type="Gene3D" id="1.20.1250.20">
    <property type="entry name" value="MFS general substrate transporter like domains"/>
    <property type="match status" value="1"/>
</dbReference>
<proteinExistence type="inferred from homology"/>
<organism evidence="7 8">
    <name type="scientific">Caenorhabditis auriculariae</name>
    <dbReference type="NCBI Taxonomy" id="2777116"/>
    <lineage>
        <taxon>Eukaryota</taxon>
        <taxon>Metazoa</taxon>
        <taxon>Ecdysozoa</taxon>
        <taxon>Nematoda</taxon>
        <taxon>Chromadorea</taxon>
        <taxon>Rhabditida</taxon>
        <taxon>Rhabditina</taxon>
        <taxon>Rhabditomorpha</taxon>
        <taxon>Rhabditoidea</taxon>
        <taxon>Rhabditidae</taxon>
        <taxon>Peloderinae</taxon>
        <taxon>Caenorhabditis</taxon>
    </lineage>
</organism>
<feature type="transmembrane region" description="Helical" evidence="6">
    <location>
        <begin position="167"/>
        <end position="187"/>
    </location>
</feature>
<dbReference type="OrthoDB" id="5856527at2759"/>
<evidence type="ECO:0000256" key="3">
    <source>
        <dbReference type="ARBA" id="ARBA00022692"/>
    </source>
</evidence>
<dbReference type="PANTHER" id="PTHR23294">
    <property type="entry name" value="ET TRANSLATION PRODUCT-RELATED"/>
    <property type="match status" value="1"/>
</dbReference>
<keyword evidence="5 6" id="KW-0472">Membrane</keyword>
<feature type="transmembrane region" description="Helical" evidence="6">
    <location>
        <begin position="107"/>
        <end position="129"/>
    </location>
</feature>
<accession>A0A8S1GRM7</accession>
<evidence type="ECO:0000256" key="4">
    <source>
        <dbReference type="ARBA" id="ARBA00022989"/>
    </source>
</evidence>
<keyword evidence="4 6" id="KW-1133">Transmembrane helix</keyword>
<feature type="transmembrane region" description="Helical" evidence="6">
    <location>
        <begin position="222"/>
        <end position="241"/>
    </location>
</feature>
<feature type="transmembrane region" description="Helical" evidence="6">
    <location>
        <begin position="51"/>
        <end position="69"/>
    </location>
</feature>
<name>A0A8S1GRM7_9PELO</name>
<dbReference type="InterPro" id="IPR036259">
    <property type="entry name" value="MFS_trans_sf"/>
</dbReference>
<dbReference type="PANTHER" id="PTHR23294:SF18">
    <property type="entry name" value="UNC93-LIKE PROTEIN MFSD11"/>
    <property type="match status" value="1"/>
</dbReference>
<comment type="similarity">
    <text evidence="2">Belongs to the unc-93 family.</text>
</comment>
<dbReference type="AlphaFoldDB" id="A0A8S1GRM7"/>
<feature type="transmembrane region" description="Helical" evidence="6">
    <location>
        <begin position="293"/>
        <end position="313"/>
    </location>
</feature>
<dbReference type="GO" id="GO:0016020">
    <property type="term" value="C:membrane"/>
    <property type="evidence" value="ECO:0007669"/>
    <property type="project" value="UniProtKB-SubCell"/>
</dbReference>
<dbReference type="InterPro" id="IPR010291">
    <property type="entry name" value="Ion_channel_UNC-93"/>
</dbReference>
<gene>
    <name evidence="7" type="ORF">CAUJ_LOCUS1473</name>
</gene>
<evidence type="ECO:0000256" key="5">
    <source>
        <dbReference type="ARBA" id="ARBA00023136"/>
    </source>
</evidence>
<evidence type="ECO:0000256" key="2">
    <source>
        <dbReference type="ARBA" id="ARBA00009172"/>
    </source>
</evidence>
<comment type="subcellular location">
    <subcellularLocation>
        <location evidence="1">Membrane</location>
        <topology evidence="1">Multi-pass membrane protein</topology>
    </subcellularLocation>
</comment>
<evidence type="ECO:0000313" key="7">
    <source>
        <dbReference type="EMBL" id="CAD6185554.1"/>
    </source>
</evidence>
<evidence type="ECO:0000256" key="6">
    <source>
        <dbReference type="SAM" id="Phobius"/>
    </source>
</evidence>
<feature type="transmembrane region" description="Helical" evidence="6">
    <location>
        <begin position="392"/>
        <end position="414"/>
    </location>
</feature>
<keyword evidence="3 6" id="KW-0812">Transmembrane</keyword>
<feature type="transmembrane region" description="Helical" evidence="6">
    <location>
        <begin position="333"/>
        <end position="356"/>
    </location>
</feature>
<feature type="transmembrane region" description="Helical" evidence="6">
    <location>
        <begin position="81"/>
        <end position="100"/>
    </location>
</feature>
<feature type="transmembrane region" description="Helical" evidence="6">
    <location>
        <begin position="261"/>
        <end position="281"/>
    </location>
</feature>
<protein>
    <submittedName>
        <fullName evidence="7">Uncharacterized protein</fullName>
    </submittedName>
</protein>
<evidence type="ECO:0000256" key="1">
    <source>
        <dbReference type="ARBA" id="ARBA00004141"/>
    </source>
</evidence>
<dbReference type="Pfam" id="PF05978">
    <property type="entry name" value="UNC-93"/>
    <property type="match status" value="1"/>
</dbReference>
<evidence type="ECO:0000313" key="8">
    <source>
        <dbReference type="Proteomes" id="UP000835052"/>
    </source>
</evidence>
<dbReference type="SUPFAM" id="SSF103473">
    <property type="entry name" value="MFS general substrate transporter"/>
    <property type="match status" value="1"/>
</dbReference>
<feature type="transmembrane region" description="Helical" evidence="6">
    <location>
        <begin position="368"/>
        <end position="386"/>
    </location>
</feature>
<dbReference type="Proteomes" id="UP000835052">
    <property type="component" value="Unassembled WGS sequence"/>
</dbReference>
<sequence length="436" mass="48700">MASSRFELLCIVLLGVGQMCIMTGYDTQSFILESVIHSVNERYPGLISKYAGYYGQAVCWGTYMIATIFTPSLLNYLSPKMTLFLGSLCYTLFQIGFFFLNSYYYYITSALMGVGMLLGGGILALVFALTSASGSNHGIYLNDTLNFNSTIPFTEEKERSFSDKEILLMYAAFAAVTIFANITFLVMPSKEVDNCIEGRNKNKTTFIEQMHRMYSAFSSRKTMLLSAVFVNLGLWTSFWLSVYPTTLTFNINLSEKIYLPAIYSVGVGTGEIIMGFFIASMSKRKKDFGLQPTMTIGCSLACLTILLITVSTPVDSPMRPTAQLPLLFQPNRIIVFLIALMIGLADSALNNVRTVICAIVMPDRRAQTFSISKFYQALGGSVLLFLSSKMTIYHYTCILLVSSILATVTFFHVAKKTQKMERKFTVEQLNRNRVPL</sequence>
<reference evidence="7" key="1">
    <citation type="submission" date="2020-10" db="EMBL/GenBank/DDBJ databases">
        <authorList>
            <person name="Kikuchi T."/>
        </authorList>
    </citation>
    <scope>NUCLEOTIDE SEQUENCE</scope>
    <source>
        <strain evidence="7">NKZ352</strain>
    </source>
</reference>